<keyword evidence="1" id="KW-0223">Dioxygenase</keyword>
<reference evidence="1 2" key="1">
    <citation type="journal article" date="2019" name="Environ. Microbiol.">
        <title>An active ?-lactamase is a part of an orchestrated cell wall stress resistance network of Bacillus subtilis and related rhizosphere species.</title>
        <authorList>
            <person name="Bucher T."/>
            <person name="Keren-Paz A."/>
            <person name="Hausser J."/>
            <person name="Olender T."/>
            <person name="Cytryn E."/>
            <person name="Kolodkin-Gal I."/>
        </authorList>
    </citation>
    <scope>NUCLEOTIDE SEQUENCE [LARGE SCALE GENOMIC DNA]</scope>
    <source>
        <strain evidence="1 2">I71</strain>
    </source>
</reference>
<name>A0A4V5SGF2_9BACI</name>
<protein>
    <submittedName>
        <fullName evidence="1">Cysteine dioxygenase</fullName>
    </submittedName>
</protein>
<keyword evidence="1" id="KW-0560">Oxidoreductase</keyword>
<proteinExistence type="predicted"/>
<dbReference type="GO" id="GO:0051213">
    <property type="term" value="F:dioxygenase activity"/>
    <property type="evidence" value="ECO:0007669"/>
    <property type="project" value="UniProtKB-KW"/>
</dbReference>
<accession>A0A4V5SGF2</accession>
<gene>
    <name evidence="1" type="ORF">FC694_29270</name>
</gene>
<evidence type="ECO:0000313" key="1">
    <source>
        <dbReference type="EMBL" id="TKH08522.1"/>
    </source>
</evidence>
<feature type="non-terminal residue" evidence="1">
    <location>
        <position position="1"/>
    </location>
</feature>
<sequence>RLEKFKVYVPTEEKNVYMCETKYISYSS</sequence>
<comment type="caution">
    <text evidence="1">The sequence shown here is derived from an EMBL/GenBank/DDBJ whole genome shotgun (WGS) entry which is preliminary data.</text>
</comment>
<evidence type="ECO:0000313" key="2">
    <source>
        <dbReference type="Proteomes" id="UP000306037"/>
    </source>
</evidence>
<organism evidence="1 2">
    <name type="scientific">Bacillus wiedmannii</name>
    <dbReference type="NCBI Taxonomy" id="1890302"/>
    <lineage>
        <taxon>Bacteria</taxon>
        <taxon>Bacillati</taxon>
        <taxon>Bacillota</taxon>
        <taxon>Bacilli</taxon>
        <taxon>Bacillales</taxon>
        <taxon>Bacillaceae</taxon>
        <taxon>Bacillus</taxon>
        <taxon>Bacillus cereus group</taxon>
    </lineage>
</organism>
<dbReference type="AlphaFoldDB" id="A0A4V5SGF2"/>
<dbReference type="Proteomes" id="UP000306037">
    <property type="component" value="Unassembled WGS sequence"/>
</dbReference>
<dbReference type="EMBL" id="SZOM01000453">
    <property type="protein sequence ID" value="TKH08522.1"/>
    <property type="molecule type" value="Genomic_DNA"/>
</dbReference>